<keyword evidence="1" id="KW-0472">Membrane</keyword>
<evidence type="ECO:0000313" key="2">
    <source>
        <dbReference type="EMBL" id="CAE1267594.1"/>
    </source>
</evidence>
<proteinExistence type="predicted"/>
<feature type="transmembrane region" description="Helical" evidence="1">
    <location>
        <begin position="227"/>
        <end position="248"/>
    </location>
</feature>
<gene>
    <name evidence="2" type="ORF">SPHA_35661</name>
</gene>
<comment type="caution">
    <text evidence="2">The sequence shown here is derived from an EMBL/GenBank/DDBJ whole genome shotgun (WGS) entry which is preliminary data.</text>
</comment>
<dbReference type="EMBL" id="CAHIKZ030001545">
    <property type="protein sequence ID" value="CAE1267594.1"/>
    <property type="molecule type" value="Genomic_DNA"/>
</dbReference>
<sequence length="253" mass="29483">MLLSLFSVGEVSDKNITLRDHFFCRPPPNYNDKFRTLCGSCTSNLAGMRIALIVMSCIILVLIGCLCIIIHCYCKKFKSFDSTQRPAEPSRQRQTSAVTPYHTTLVQPLMSGQHVNGVSETNKFKKPYKEHTYDHLNNFQSVNYNLNNPQTVKVDPYKQKPFRKRSCEDDDSDSTFFFSSSFFFSLFLFFFLSFFPFFTFFFSFLFSSSFFLFASFLSFFSSLFSSFLSICFLLASFFFSPFVFLLFFPPFFF</sequence>
<name>A0A812CIX6_ACAPH</name>
<accession>A0A812CIX6</accession>
<feature type="transmembrane region" description="Helical" evidence="1">
    <location>
        <begin position="174"/>
        <end position="194"/>
    </location>
</feature>
<evidence type="ECO:0000313" key="3">
    <source>
        <dbReference type="Proteomes" id="UP000597762"/>
    </source>
</evidence>
<feature type="transmembrane region" description="Helical" evidence="1">
    <location>
        <begin position="50"/>
        <end position="74"/>
    </location>
</feature>
<organism evidence="2 3">
    <name type="scientific">Acanthosepion pharaonis</name>
    <name type="common">Pharaoh cuttlefish</name>
    <name type="synonym">Sepia pharaonis</name>
    <dbReference type="NCBI Taxonomy" id="158019"/>
    <lineage>
        <taxon>Eukaryota</taxon>
        <taxon>Metazoa</taxon>
        <taxon>Spiralia</taxon>
        <taxon>Lophotrochozoa</taxon>
        <taxon>Mollusca</taxon>
        <taxon>Cephalopoda</taxon>
        <taxon>Coleoidea</taxon>
        <taxon>Decapodiformes</taxon>
        <taxon>Sepiida</taxon>
        <taxon>Sepiina</taxon>
        <taxon>Sepiidae</taxon>
        <taxon>Acanthosepion</taxon>
    </lineage>
</organism>
<keyword evidence="3" id="KW-1185">Reference proteome</keyword>
<dbReference type="InterPro" id="IPR036259">
    <property type="entry name" value="MFS_trans_sf"/>
</dbReference>
<evidence type="ECO:0000256" key="1">
    <source>
        <dbReference type="SAM" id="Phobius"/>
    </source>
</evidence>
<protein>
    <submittedName>
        <fullName evidence="2">Uncharacterized protein</fullName>
    </submittedName>
</protein>
<feature type="transmembrane region" description="Helical" evidence="1">
    <location>
        <begin position="200"/>
        <end position="220"/>
    </location>
</feature>
<keyword evidence="1" id="KW-1133">Transmembrane helix</keyword>
<dbReference type="Proteomes" id="UP000597762">
    <property type="component" value="Unassembled WGS sequence"/>
</dbReference>
<dbReference type="AlphaFoldDB" id="A0A812CIX6"/>
<dbReference type="SUPFAM" id="SSF103473">
    <property type="entry name" value="MFS general substrate transporter"/>
    <property type="match status" value="1"/>
</dbReference>
<keyword evidence="1" id="KW-0812">Transmembrane</keyword>
<reference evidence="2" key="1">
    <citation type="submission" date="2021-01" db="EMBL/GenBank/DDBJ databases">
        <authorList>
            <person name="Li R."/>
            <person name="Bekaert M."/>
        </authorList>
    </citation>
    <scope>NUCLEOTIDE SEQUENCE</scope>
    <source>
        <strain evidence="2">Farmed</strain>
    </source>
</reference>